<name>A0AAV1VWH2_LUPLU</name>
<organism evidence="1 2">
    <name type="scientific">Lupinus luteus</name>
    <name type="common">European yellow lupine</name>
    <dbReference type="NCBI Taxonomy" id="3873"/>
    <lineage>
        <taxon>Eukaryota</taxon>
        <taxon>Viridiplantae</taxon>
        <taxon>Streptophyta</taxon>
        <taxon>Embryophyta</taxon>
        <taxon>Tracheophyta</taxon>
        <taxon>Spermatophyta</taxon>
        <taxon>Magnoliopsida</taxon>
        <taxon>eudicotyledons</taxon>
        <taxon>Gunneridae</taxon>
        <taxon>Pentapetalae</taxon>
        <taxon>rosids</taxon>
        <taxon>fabids</taxon>
        <taxon>Fabales</taxon>
        <taxon>Fabaceae</taxon>
        <taxon>Papilionoideae</taxon>
        <taxon>50 kb inversion clade</taxon>
        <taxon>genistoids sensu lato</taxon>
        <taxon>core genistoids</taxon>
        <taxon>Genisteae</taxon>
        <taxon>Lupinus</taxon>
    </lineage>
</organism>
<evidence type="ECO:0000313" key="1">
    <source>
        <dbReference type="EMBL" id="CAL0301384.1"/>
    </source>
</evidence>
<keyword evidence="2" id="KW-1185">Reference proteome</keyword>
<dbReference type="EMBL" id="CAXHTB010000002">
    <property type="protein sequence ID" value="CAL0301384.1"/>
    <property type="molecule type" value="Genomic_DNA"/>
</dbReference>
<accession>A0AAV1VWH2</accession>
<dbReference type="AlphaFoldDB" id="A0AAV1VWH2"/>
<protein>
    <submittedName>
        <fullName evidence="1">Uncharacterized protein</fullName>
    </submittedName>
</protein>
<sequence>MEEEEKLAKEELNMLETQYPNQYEYLKLELRSFILQLQSNHHDSPLLPQNTLLHFLDTEESTCLDKRKMSNNIGNNYGLELALEDSEVMEVMIDEGYELKSSMNAECKGYKSGKSKRKDRVDLVLERAQACLRKIRHFKTSLLSHS</sequence>
<dbReference type="Proteomes" id="UP001497480">
    <property type="component" value="Unassembled WGS sequence"/>
</dbReference>
<comment type="caution">
    <text evidence="1">The sequence shown here is derived from an EMBL/GenBank/DDBJ whole genome shotgun (WGS) entry which is preliminary data.</text>
</comment>
<gene>
    <name evidence="1" type="ORF">LLUT_LOCUS2444</name>
</gene>
<reference evidence="1 2" key="1">
    <citation type="submission" date="2024-03" db="EMBL/GenBank/DDBJ databases">
        <authorList>
            <person name="Martinez-Hernandez J."/>
        </authorList>
    </citation>
    <scope>NUCLEOTIDE SEQUENCE [LARGE SCALE GENOMIC DNA]</scope>
</reference>
<evidence type="ECO:0000313" key="2">
    <source>
        <dbReference type="Proteomes" id="UP001497480"/>
    </source>
</evidence>
<proteinExistence type="predicted"/>